<keyword evidence="13" id="KW-1185">Reference proteome</keyword>
<proteinExistence type="inferred from homology"/>
<keyword evidence="6" id="KW-0630">Potassium</keyword>
<dbReference type="PIRSF" id="PIRSF002450">
    <property type="entry name" value="K+_transpter_TRK"/>
    <property type="match status" value="1"/>
</dbReference>
<comment type="subcellular location">
    <subcellularLocation>
        <location evidence="1">Membrane</location>
        <topology evidence="1">Multi-pass membrane protein</topology>
    </subcellularLocation>
</comment>
<evidence type="ECO:0000256" key="4">
    <source>
        <dbReference type="ARBA" id="ARBA00022538"/>
    </source>
</evidence>
<feature type="region of interest" description="Disordered" evidence="10">
    <location>
        <begin position="151"/>
        <end position="171"/>
    </location>
</feature>
<feature type="non-terminal residue" evidence="12">
    <location>
        <position position="1"/>
    </location>
</feature>
<comment type="similarity">
    <text evidence="2">Belongs to the TrkH potassium transport family.</text>
</comment>
<keyword evidence="4" id="KW-0633">Potassium transport</keyword>
<feature type="transmembrane region" description="Helical" evidence="11">
    <location>
        <begin position="565"/>
        <end position="593"/>
    </location>
</feature>
<dbReference type="GO" id="GO:0005886">
    <property type="term" value="C:plasma membrane"/>
    <property type="evidence" value="ECO:0007669"/>
    <property type="project" value="InterPro"/>
</dbReference>
<dbReference type="AlphaFoldDB" id="A0A4P9ZDF3"/>
<evidence type="ECO:0000256" key="5">
    <source>
        <dbReference type="ARBA" id="ARBA00022692"/>
    </source>
</evidence>
<dbReference type="NCBIfam" id="TIGR00934">
    <property type="entry name" value="2a38euk"/>
    <property type="match status" value="1"/>
</dbReference>
<keyword evidence="3" id="KW-0813">Transport</keyword>
<evidence type="ECO:0000256" key="3">
    <source>
        <dbReference type="ARBA" id="ARBA00022448"/>
    </source>
</evidence>
<dbReference type="Pfam" id="PF02386">
    <property type="entry name" value="TrkH"/>
    <property type="match status" value="1"/>
</dbReference>
<feature type="transmembrane region" description="Helical" evidence="11">
    <location>
        <begin position="692"/>
        <end position="709"/>
    </location>
</feature>
<keyword evidence="8" id="KW-0406">Ion transport</keyword>
<feature type="transmembrane region" description="Helical" evidence="11">
    <location>
        <begin position="627"/>
        <end position="647"/>
    </location>
</feature>
<dbReference type="PANTHER" id="PTHR31064">
    <property type="entry name" value="POTASSIUM TRANSPORT PROTEIN DDB_G0292412-RELATED"/>
    <property type="match status" value="1"/>
</dbReference>
<evidence type="ECO:0000256" key="8">
    <source>
        <dbReference type="ARBA" id="ARBA00023065"/>
    </source>
</evidence>
<feature type="compositionally biased region" description="Basic residues" evidence="10">
    <location>
        <begin position="356"/>
        <end position="365"/>
    </location>
</feature>
<keyword evidence="5 11" id="KW-0812">Transmembrane</keyword>
<dbReference type="Proteomes" id="UP000268321">
    <property type="component" value="Unassembled WGS sequence"/>
</dbReference>
<evidence type="ECO:0000256" key="7">
    <source>
        <dbReference type="ARBA" id="ARBA00022989"/>
    </source>
</evidence>
<dbReference type="InterPro" id="IPR051143">
    <property type="entry name" value="TrkH_K-transport"/>
</dbReference>
<evidence type="ECO:0000313" key="12">
    <source>
        <dbReference type="EMBL" id="RKP29930.1"/>
    </source>
</evidence>
<name>A0A4P9ZDF3_9ASCO</name>
<feature type="transmembrane region" description="Helical" evidence="11">
    <location>
        <begin position="776"/>
        <end position="797"/>
    </location>
</feature>
<protein>
    <submittedName>
        <fullName evidence="12">Potassium transport protein TRK1/TRK2</fullName>
    </submittedName>
</protein>
<evidence type="ECO:0000313" key="13">
    <source>
        <dbReference type="Proteomes" id="UP000268321"/>
    </source>
</evidence>
<evidence type="ECO:0000256" key="11">
    <source>
        <dbReference type="SAM" id="Phobius"/>
    </source>
</evidence>
<organism evidence="12 13">
    <name type="scientific">Metschnikowia bicuspidata</name>
    <dbReference type="NCBI Taxonomy" id="27322"/>
    <lineage>
        <taxon>Eukaryota</taxon>
        <taxon>Fungi</taxon>
        <taxon>Dikarya</taxon>
        <taxon>Ascomycota</taxon>
        <taxon>Saccharomycotina</taxon>
        <taxon>Pichiomycetes</taxon>
        <taxon>Metschnikowiaceae</taxon>
        <taxon>Metschnikowia</taxon>
    </lineage>
</organism>
<accession>A0A4P9ZDF3</accession>
<evidence type="ECO:0000256" key="6">
    <source>
        <dbReference type="ARBA" id="ARBA00022958"/>
    </source>
</evidence>
<evidence type="ECO:0000256" key="9">
    <source>
        <dbReference type="ARBA" id="ARBA00023136"/>
    </source>
</evidence>
<dbReference type="InterPro" id="IPR004773">
    <property type="entry name" value="K/Na_transp_Trk1/HKT1"/>
</dbReference>
<dbReference type="GO" id="GO:1990573">
    <property type="term" value="P:potassium ion import across plasma membrane"/>
    <property type="evidence" value="ECO:0007669"/>
    <property type="project" value="TreeGrafter"/>
</dbReference>
<dbReference type="InterPro" id="IPR015958">
    <property type="entry name" value="Trk1_fungi"/>
</dbReference>
<feature type="transmembrane region" description="Helical" evidence="11">
    <location>
        <begin position="492"/>
        <end position="515"/>
    </location>
</feature>
<feature type="region of interest" description="Disordered" evidence="10">
    <location>
        <begin position="257"/>
        <end position="404"/>
    </location>
</feature>
<dbReference type="GO" id="GO:0140107">
    <property type="term" value="F:high-affinity potassium ion transmembrane transporter activity"/>
    <property type="evidence" value="ECO:0007669"/>
    <property type="project" value="TreeGrafter"/>
</dbReference>
<feature type="transmembrane region" description="Helical" evidence="11">
    <location>
        <begin position="84"/>
        <end position="109"/>
    </location>
</feature>
<reference evidence="13" key="1">
    <citation type="journal article" date="2018" name="Nat. Microbiol.">
        <title>Leveraging single-cell genomics to expand the fungal tree of life.</title>
        <authorList>
            <person name="Ahrendt S.R."/>
            <person name="Quandt C.A."/>
            <person name="Ciobanu D."/>
            <person name="Clum A."/>
            <person name="Salamov A."/>
            <person name="Andreopoulos B."/>
            <person name="Cheng J.F."/>
            <person name="Woyke T."/>
            <person name="Pelin A."/>
            <person name="Henrissat B."/>
            <person name="Reynolds N.K."/>
            <person name="Benny G.L."/>
            <person name="Smith M.E."/>
            <person name="James T.Y."/>
            <person name="Grigoriev I.V."/>
        </authorList>
    </citation>
    <scope>NUCLEOTIDE SEQUENCE [LARGE SCALE GENOMIC DNA]</scope>
    <source>
        <strain evidence="13">Baker2002</strain>
    </source>
</reference>
<feature type="compositionally biased region" description="Polar residues" evidence="10">
    <location>
        <begin position="287"/>
        <end position="296"/>
    </location>
</feature>
<gene>
    <name evidence="12" type="ORF">METBISCDRAFT_1976</name>
</gene>
<evidence type="ECO:0000256" key="2">
    <source>
        <dbReference type="ARBA" id="ARBA00009137"/>
    </source>
</evidence>
<feature type="compositionally biased region" description="Acidic residues" evidence="10">
    <location>
        <begin position="330"/>
        <end position="353"/>
    </location>
</feature>
<sequence length="857" mass="96790">VGTHLRHAIAVCSSALAPYVTKVIPNFRAAHYAYIIFMVFFTSVILYPISDFRYIDILFLMGGASTQAGLNTVNIKDLRLLQQILVYFSAMLTTPIFIHSSLLLVRLYWFEQYFDNIKETSKLNFRMRRNATLAARSDSVDPTVLNTANNQGLGLNGARTPHSAKNNDASSNIDPIDCGSAGAGDDSAIVAFKRLRSPSSLTDAIRFAELPHPKRRLEIEPSDMYKSIHMLQHLRKNSVAEDDVLVIKAPNEIERDSHTPIYTTKPADRRRSKWNFGDKSKKGWQSLRKTLSNTSGMVRLKDLSEKDRTDGDGDGEDKADGRIDDRTDDDRTDDDDGAKDGDDDNGVTDEDDGKVDKHKRSRRDKSRSETGSVNDDDAQEKSYDAPQPPSDANRKTKFALDPSMDRLRRLRPAVREKLRRWRTPIFSRLNSRSHTSMRSEDDEDGSGDRAVDFMSTNYLSWTPTIGRNSTFVALSDEQKQELGGVEYRATKLLLKVLAFFYCGFHIMALCLYVGFIQVAKSYKLQIDQIGVDPTWWGIFTGASVFNDLGFTLTPNSMGSFSRSAYVLVFSSFFIVIGNTGFPMMLRFIIWIMFKLARPLSQHKESLGFLLDHPRRCFTLLFPSVPTWRLFIILVVLNVTDLILFIVLDLNNEYLEEIPTGYRILDGLFQAFSTRTAGFSVVDLSKLHLGIQVSYMIMMYISVLPLAISIRQTNVYEEQSLGVYVQAPVTQNADDNNSFVGAHLRNQLSFDLWFIFLGLFIICVAEGSRVNSNLSFTVFSFLFEIISAYGTVGLSLGYPGIDQSLSNQFCTVSKLVIIAMMIRGRHRGLPYALDRAIMVPNENMLRRDRVQESHALAR</sequence>
<keyword evidence="7 11" id="KW-1133">Transmembrane helix</keyword>
<dbReference type="GO" id="GO:0030007">
    <property type="term" value="P:intracellular potassium ion homeostasis"/>
    <property type="evidence" value="ECO:0007669"/>
    <property type="project" value="InterPro"/>
</dbReference>
<evidence type="ECO:0000256" key="10">
    <source>
        <dbReference type="SAM" id="MobiDB-lite"/>
    </source>
</evidence>
<keyword evidence="9 11" id="KW-0472">Membrane</keyword>
<evidence type="ECO:0000256" key="1">
    <source>
        <dbReference type="ARBA" id="ARBA00004141"/>
    </source>
</evidence>
<dbReference type="OrthoDB" id="9999863at2759"/>
<feature type="non-terminal residue" evidence="12">
    <location>
        <position position="857"/>
    </location>
</feature>
<feature type="transmembrane region" description="Helical" evidence="11">
    <location>
        <begin position="32"/>
        <end position="50"/>
    </location>
</feature>
<dbReference type="PANTHER" id="PTHR31064:SF30">
    <property type="entry name" value="HIGH-AFFINITY POTASSIUM TRANSPORT PROTEIN-RELATED"/>
    <property type="match status" value="1"/>
</dbReference>
<dbReference type="EMBL" id="ML004470">
    <property type="protein sequence ID" value="RKP29930.1"/>
    <property type="molecule type" value="Genomic_DNA"/>
</dbReference>
<feature type="transmembrane region" description="Helical" evidence="11">
    <location>
        <begin position="747"/>
        <end position="764"/>
    </location>
</feature>
<dbReference type="InterPro" id="IPR003445">
    <property type="entry name" value="Cat_transpt"/>
</dbReference>
<feature type="compositionally biased region" description="Basic and acidic residues" evidence="10">
    <location>
        <begin position="299"/>
        <end position="329"/>
    </location>
</feature>